<evidence type="ECO:0000256" key="9">
    <source>
        <dbReference type="ARBA" id="ARBA00023264"/>
    </source>
</evidence>
<dbReference type="PANTHER" id="PTHR30309">
    <property type="entry name" value="INNER MEMBRANE PROTEIN YGIH"/>
    <property type="match status" value="1"/>
</dbReference>
<organism evidence="11 12">
    <name type="scientific">Paenibacillus validus</name>
    <dbReference type="NCBI Taxonomy" id="44253"/>
    <lineage>
        <taxon>Bacteria</taxon>
        <taxon>Bacillati</taxon>
        <taxon>Bacillota</taxon>
        <taxon>Bacilli</taxon>
        <taxon>Bacillales</taxon>
        <taxon>Paenibacillaceae</taxon>
        <taxon>Paenibacillus</taxon>
    </lineage>
</organism>
<evidence type="ECO:0000313" key="11">
    <source>
        <dbReference type="EMBL" id="MUG73838.1"/>
    </source>
</evidence>
<dbReference type="UniPathway" id="UPA00085"/>
<dbReference type="GO" id="GO:0008654">
    <property type="term" value="P:phospholipid biosynthetic process"/>
    <property type="evidence" value="ECO:0007669"/>
    <property type="project" value="UniProtKB-UniRule"/>
</dbReference>
<keyword evidence="3 10" id="KW-0808">Transferase</keyword>
<comment type="function">
    <text evidence="10">Catalyzes the transfer of an acyl group from acyl-phosphate (acyl-PO(4)) to glycerol-3-phosphate (G3P) to form lysophosphatidic acid (LPA). This enzyme utilizes acyl-phosphate as fatty acyl donor, but not acyl-CoA or acyl-ACP.</text>
</comment>
<feature type="transmembrane region" description="Helical" evidence="10">
    <location>
        <begin position="123"/>
        <end position="142"/>
    </location>
</feature>
<dbReference type="InterPro" id="IPR003811">
    <property type="entry name" value="G3P_acylTferase_PlsY"/>
</dbReference>
<name>A0A7X2ZGH8_9BACL</name>
<dbReference type="GO" id="GO:0005886">
    <property type="term" value="C:plasma membrane"/>
    <property type="evidence" value="ECO:0007669"/>
    <property type="project" value="UniProtKB-SubCell"/>
</dbReference>
<comment type="catalytic activity">
    <reaction evidence="10">
        <text>an acyl phosphate + sn-glycerol 3-phosphate = a 1-acyl-sn-glycero-3-phosphate + phosphate</text>
        <dbReference type="Rhea" id="RHEA:34075"/>
        <dbReference type="ChEBI" id="CHEBI:43474"/>
        <dbReference type="ChEBI" id="CHEBI:57597"/>
        <dbReference type="ChEBI" id="CHEBI:57970"/>
        <dbReference type="ChEBI" id="CHEBI:59918"/>
        <dbReference type="EC" id="2.3.1.275"/>
    </reaction>
</comment>
<dbReference type="Pfam" id="PF02660">
    <property type="entry name" value="G3P_acyltransf"/>
    <property type="match status" value="1"/>
</dbReference>
<keyword evidence="7 10" id="KW-0472">Membrane</keyword>
<keyword evidence="8 10" id="KW-0594">Phospholipid biosynthesis</keyword>
<dbReference type="RefSeq" id="WP_127610224.1">
    <property type="nucleotide sequence ID" value="NZ_JARTHJ010000132.1"/>
</dbReference>
<dbReference type="PANTHER" id="PTHR30309:SF0">
    <property type="entry name" value="GLYCEROL-3-PHOSPHATE ACYLTRANSFERASE-RELATED"/>
    <property type="match status" value="1"/>
</dbReference>
<dbReference type="EMBL" id="WNZX01000033">
    <property type="protein sequence ID" value="MUG73838.1"/>
    <property type="molecule type" value="Genomic_DNA"/>
</dbReference>
<keyword evidence="2 10" id="KW-0444">Lipid biosynthesis</keyword>
<dbReference type="GO" id="GO:0043772">
    <property type="term" value="F:acyl-phosphate glycerol-3-phosphate acyltransferase activity"/>
    <property type="evidence" value="ECO:0007669"/>
    <property type="project" value="UniProtKB-UniRule"/>
</dbReference>
<gene>
    <name evidence="10" type="primary">plsY</name>
    <name evidence="11" type="ORF">GNP93_24840</name>
</gene>
<feature type="transmembrane region" description="Helical" evidence="10">
    <location>
        <begin position="6"/>
        <end position="26"/>
    </location>
</feature>
<keyword evidence="5 10" id="KW-1133">Transmembrane helix</keyword>
<keyword evidence="6 10" id="KW-0443">Lipid metabolism</keyword>
<dbReference type="AlphaFoldDB" id="A0A7X2ZGH8"/>
<evidence type="ECO:0000256" key="8">
    <source>
        <dbReference type="ARBA" id="ARBA00023209"/>
    </source>
</evidence>
<evidence type="ECO:0000256" key="7">
    <source>
        <dbReference type="ARBA" id="ARBA00023136"/>
    </source>
</evidence>
<evidence type="ECO:0000256" key="1">
    <source>
        <dbReference type="ARBA" id="ARBA00022475"/>
    </source>
</evidence>
<comment type="pathway">
    <text evidence="10">Lipid metabolism; phospholipid metabolism.</text>
</comment>
<accession>A0A7X2ZGH8</accession>
<keyword evidence="11" id="KW-0012">Acyltransferase</keyword>
<feature type="transmembrane region" description="Helical" evidence="10">
    <location>
        <begin position="83"/>
        <end position="103"/>
    </location>
</feature>
<comment type="similarity">
    <text evidence="10">Belongs to the PlsY family.</text>
</comment>
<dbReference type="EC" id="2.3.1.275" evidence="10"/>
<evidence type="ECO:0000256" key="4">
    <source>
        <dbReference type="ARBA" id="ARBA00022692"/>
    </source>
</evidence>
<evidence type="ECO:0000256" key="6">
    <source>
        <dbReference type="ARBA" id="ARBA00023098"/>
    </source>
</evidence>
<dbReference type="HAMAP" id="MF_01043">
    <property type="entry name" value="PlsY"/>
    <property type="match status" value="1"/>
</dbReference>
<dbReference type="Proteomes" id="UP000450917">
    <property type="component" value="Unassembled WGS sequence"/>
</dbReference>
<keyword evidence="9 10" id="KW-1208">Phospholipid metabolism</keyword>
<dbReference type="SMART" id="SM01207">
    <property type="entry name" value="G3P_acyltransf"/>
    <property type="match status" value="1"/>
</dbReference>
<evidence type="ECO:0000256" key="2">
    <source>
        <dbReference type="ARBA" id="ARBA00022516"/>
    </source>
</evidence>
<comment type="subunit">
    <text evidence="10">Probably interacts with PlsX.</text>
</comment>
<keyword evidence="4 10" id="KW-0812">Transmembrane</keyword>
<evidence type="ECO:0000256" key="10">
    <source>
        <dbReference type="HAMAP-Rule" id="MF_01043"/>
    </source>
</evidence>
<comment type="caution">
    <text evidence="11">The sequence shown here is derived from an EMBL/GenBank/DDBJ whole genome shotgun (WGS) entry which is preliminary data.</text>
</comment>
<keyword evidence="12" id="KW-1185">Reference proteome</keyword>
<evidence type="ECO:0000256" key="3">
    <source>
        <dbReference type="ARBA" id="ARBA00022679"/>
    </source>
</evidence>
<comment type="subcellular location">
    <subcellularLocation>
        <location evidence="10">Cell membrane</location>
        <topology evidence="10">Multi-pass membrane protein</topology>
    </subcellularLocation>
</comment>
<feature type="transmembrane region" description="Helical" evidence="10">
    <location>
        <begin position="154"/>
        <end position="179"/>
    </location>
</feature>
<proteinExistence type="inferred from homology"/>
<evidence type="ECO:0000313" key="12">
    <source>
        <dbReference type="Proteomes" id="UP000450917"/>
    </source>
</evidence>
<reference evidence="11 12" key="1">
    <citation type="submission" date="2019-11" db="EMBL/GenBank/DDBJ databases">
        <title>Draft genome sequences of five Paenibacillus species of dairy origin.</title>
        <authorList>
            <person name="Olajide A.M."/>
            <person name="Chen S."/>
            <person name="Lapointe G."/>
        </authorList>
    </citation>
    <scope>NUCLEOTIDE SEQUENCE [LARGE SCALE GENOMIC DNA]</scope>
    <source>
        <strain evidence="11 12">2CS3</strain>
    </source>
</reference>
<evidence type="ECO:0000256" key="5">
    <source>
        <dbReference type="ARBA" id="ARBA00022989"/>
    </source>
</evidence>
<protein>
    <recommendedName>
        <fullName evidence="10">Glycerol-3-phosphate acyltransferase</fullName>
    </recommendedName>
    <alternativeName>
        <fullName evidence="10">Acyl-PO4 G3P acyltransferase</fullName>
    </alternativeName>
    <alternativeName>
        <fullName evidence="10">Acyl-phosphate--glycerol-3-phosphate acyltransferase</fullName>
    </alternativeName>
    <alternativeName>
        <fullName evidence="10">G3P acyltransferase</fullName>
        <shortName evidence="10">GPAT</shortName>
        <ecNumber evidence="10">2.3.1.275</ecNumber>
    </alternativeName>
    <alternativeName>
        <fullName evidence="10">Lysophosphatidic acid synthase</fullName>
        <shortName evidence="10">LPA synthase</shortName>
    </alternativeName>
</protein>
<keyword evidence="1 10" id="KW-1003">Cell membrane</keyword>
<sequence length="192" mass="20455">MTPGAAIAYLLLSYGMGGVLTGYWIARLKDGGDLRSLGSGNPGARNAGRIYGKGAFIATFAGDALKGAWVVGCAKWIEPSSVFILAALLAVVLGHMYPVWLSFRGGKGMSVFCGGAVLLDWRIWLVMLAVAAVLVVVLRSWTPAGLIGVSAFPLLWLLFHWETGPMLLGAAVAAVIVNAHRDNVRQLWMKRS</sequence>